<dbReference type="EMBL" id="CP012670">
    <property type="protein sequence ID" value="AUX25951.1"/>
    <property type="molecule type" value="Genomic_DNA"/>
</dbReference>
<keyword evidence="3 6" id="KW-0547">Nucleotide-binding</keyword>
<dbReference type="InterPro" id="IPR012094">
    <property type="entry name" value="tRNA_Ile_lys_synt"/>
</dbReference>
<comment type="function">
    <text evidence="6">Ligates lysine onto the cytidine present at position 34 of the AUA codon-specific tRNA(Ile) that contains the anticodon CAU, in an ATP-dependent manner. Cytidine is converted to lysidine, thus changing the amino acid specificity of the tRNA from methionine to isoleucine.</text>
</comment>
<dbReference type="GO" id="GO:0006400">
    <property type="term" value="P:tRNA modification"/>
    <property type="evidence" value="ECO:0007669"/>
    <property type="project" value="UniProtKB-UniRule"/>
</dbReference>
<comment type="domain">
    <text evidence="6">The N-terminal region contains the highly conserved SGGXDS motif, predicted to be a P-loop motif involved in ATP binding.</text>
</comment>
<proteinExistence type="inferred from homology"/>
<dbReference type="CDD" id="cd01992">
    <property type="entry name" value="TilS_N"/>
    <property type="match status" value="1"/>
</dbReference>
<comment type="subcellular location">
    <subcellularLocation>
        <location evidence="6">Cytoplasm</location>
    </subcellularLocation>
</comment>
<name>A0A4P2Q9L9_SORCE</name>
<dbReference type="SUPFAM" id="SSF52402">
    <property type="entry name" value="Adenine nucleotide alpha hydrolases-like"/>
    <property type="match status" value="1"/>
</dbReference>
<keyword evidence="2 6" id="KW-0819">tRNA processing</keyword>
<dbReference type="InterPro" id="IPR014729">
    <property type="entry name" value="Rossmann-like_a/b/a_fold"/>
</dbReference>
<protein>
    <recommendedName>
        <fullName evidence="6">tRNA(Ile)-lysidine synthase</fullName>
        <ecNumber evidence="6">6.3.4.19</ecNumber>
    </recommendedName>
    <alternativeName>
        <fullName evidence="6">tRNA(Ile)-2-lysyl-cytidine synthase</fullName>
    </alternativeName>
    <alternativeName>
        <fullName evidence="6">tRNA(Ile)-lysidine synthetase</fullName>
    </alternativeName>
</protein>
<dbReference type="GO" id="GO:0005524">
    <property type="term" value="F:ATP binding"/>
    <property type="evidence" value="ECO:0007669"/>
    <property type="project" value="UniProtKB-UniRule"/>
</dbReference>
<keyword evidence="4 6" id="KW-0067">ATP-binding</keyword>
<dbReference type="PANTHER" id="PTHR43033">
    <property type="entry name" value="TRNA(ILE)-LYSIDINE SYNTHASE-RELATED"/>
    <property type="match status" value="1"/>
</dbReference>
<dbReference type="HAMAP" id="MF_01161">
    <property type="entry name" value="tRNA_Ile_lys_synt"/>
    <property type="match status" value="1"/>
</dbReference>
<dbReference type="EC" id="6.3.4.19" evidence="6"/>
<evidence type="ECO:0000256" key="5">
    <source>
        <dbReference type="ARBA" id="ARBA00048539"/>
    </source>
</evidence>
<comment type="similarity">
    <text evidence="6">Belongs to the tRNA(Ile)-lysidine synthase family.</text>
</comment>
<dbReference type="RefSeq" id="WP_129353211.1">
    <property type="nucleotide sequence ID" value="NZ_CP012670.1"/>
</dbReference>
<evidence type="ECO:0000256" key="3">
    <source>
        <dbReference type="ARBA" id="ARBA00022741"/>
    </source>
</evidence>
<dbReference type="GO" id="GO:0005737">
    <property type="term" value="C:cytoplasm"/>
    <property type="evidence" value="ECO:0007669"/>
    <property type="project" value="UniProtKB-SubCell"/>
</dbReference>
<dbReference type="Gene3D" id="3.40.50.620">
    <property type="entry name" value="HUPs"/>
    <property type="match status" value="1"/>
</dbReference>
<feature type="domain" description="tRNA(Ile)-lysidine/2-thiocytidine synthase N-terminal" evidence="7">
    <location>
        <begin position="41"/>
        <end position="236"/>
    </location>
</feature>
<dbReference type="AlphaFoldDB" id="A0A4P2Q9L9"/>
<evidence type="ECO:0000313" key="8">
    <source>
        <dbReference type="EMBL" id="AUX25951.1"/>
    </source>
</evidence>
<dbReference type="Pfam" id="PF01171">
    <property type="entry name" value="ATP_bind_3"/>
    <property type="match status" value="1"/>
</dbReference>
<reference evidence="8 9" key="1">
    <citation type="submission" date="2015-09" db="EMBL/GenBank/DDBJ databases">
        <title>Sorangium comparison.</title>
        <authorList>
            <person name="Zaburannyi N."/>
            <person name="Bunk B."/>
            <person name="Overmann J."/>
            <person name="Mueller R."/>
        </authorList>
    </citation>
    <scope>NUCLEOTIDE SEQUENCE [LARGE SCALE GENOMIC DNA]</scope>
    <source>
        <strain evidence="8 9">So ceGT47</strain>
    </source>
</reference>
<dbReference type="Proteomes" id="UP000295781">
    <property type="component" value="Chromosome"/>
</dbReference>
<evidence type="ECO:0000256" key="4">
    <source>
        <dbReference type="ARBA" id="ARBA00022840"/>
    </source>
</evidence>
<evidence type="ECO:0000256" key="2">
    <source>
        <dbReference type="ARBA" id="ARBA00022694"/>
    </source>
</evidence>
<dbReference type="PANTHER" id="PTHR43033:SF1">
    <property type="entry name" value="TRNA(ILE)-LYSIDINE SYNTHASE-RELATED"/>
    <property type="match status" value="1"/>
</dbReference>
<comment type="catalytic activity">
    <reaction evidence="5 6">
        <text>cytidine(34) in tRNA(Ile2) + L-lysine + ATP = lysidine(34) in tRNA(Ile2) + AMP + diphosphate + H(+)</text>
        <dbReference type="Rhea" id="RHEA:43744"/>
        <dbReference type="Rhea" id="RHEA-COMP:10625"/>
        <dbReference type="Rhea" id="RHEA-COMP:10670"/>
        <dbReference type="ChEBI" id="CHEBI:15378"/>
        <dbReference type="ChEBI" id="CHEBI:30616"/>
        <dbReference type="ChEBI" id="CHEBI:32551"/>
        <dbReference type="ChEBI" id="CHEBI:33019"/>
        <dbReference type="ChEBI" id="CHEBI:82748"/>
        <dbReference type="ChEBI" id="CHEBI:83665"/>
        <dbReference type="ChEBI" id="CHEBI:456215"/>
        <dbReference type="EC" id="6.3.4.19"/>
    </reaction>
</comment>
<keyword evidence="6" id="KW-0963">Cytoplasm</keyword>
<dbReference type="NCBIfam" id="TIGR02432">
    <property type="entry name" value="lysidine_TilS_N"/>
    <property type="match status" value="1"/>
</dbReference>
<evidence type="ECO:0000256" key="1">
    <source>
        <dbReference type="ARBA" id="ARBA00022598"/>
    </source>
</evidence>
<evidence type="ECO:0000256" key="6">
    <source>
        <dbReference type="HAMAP-Rule" id="MF_01161"/>
    </source>
</evidence>
<organism evidence="8 9">
    <name type="scientific">Sorangium cellulosum</name>
    <name type="common">Polyangium cellulosum</name>
    <dbReference type="NCBI Taxonomy" id="56"/>
    <lineage>
        <taxon>Bacteria</taxon>
        <taxon>Pseudomonadati</taxon>
        <taxon>Myxococcota</taxon>
        <taxon>Polyangia</taxon>
        <taxon>Polyangiales</taxon>
        <taxon>Polyangiaceae</taxon>
        <taxon>Sorangium</taxon>
    </lineage>
</organism>
<dbReference type="OrthoDB" id="9807403at2"/>
<dbReference type="GO" id="GO:0032267">
    <property type="term" value="F:tRNA(Ile)-lysidine synthase activity"/>
    <property type="evidence" value="ECO:0007669"/>
    <property type="project" value="UniProtKB-EC"/>
</dbReference>
<feature type="binding site" evidence="6">
    <location>
        <begin position="46"/>
        <end position="51"/>
    </location>
    <ligand>
        <name>ATP</name>
        <dbReference type="ChEBI" id="CHEBI:30616"/>
    </ligand>
</feature>
<sequence length="333" mass="35075">MSPRPGPPPPPRRGRSHPPSLIRLAERLIRDERLLARGDVVLCACSGGPDSSALLHVLALLRRRIGHEVVAHGVDHGLRAAAASELSLARDLAARLGVPFSTTRVDVAPGANLQARARAARFAALASAAAARGARAIATGHTADDRAETVLLRLLRGAGPRGLAVLPPRAPLPVGAAGPARDGAAPGSTAAVELIRPLLLARRADVLAHLGRHRLAFAEDPSNADPRFARVRVRRELLPLLEDLSPAIVEHLCALSDMLAAGREPPPGGDADVLDGEKSLSVPLGRAQRLAIERARKLGRPLRVRVRGGREIAVGFPEESSVLIEDESVRRGA</sequence>
<keyword evidence="1 6" id="KW-0436">Ligase</keyword>
<gene>
    <name evidence="6 8" type="primary">tilS</name>
    <name evidence="8" type="ORF">SOCEGT47_065040</name>
</gene>
<dbReference type="InterPro" id="IPR012795">
    <property type="entry name" value="tRNA_Ile_lys_synt_N"/>
</dbReference>
<evidence type="ECO:0000313" key="9">
    <source>
        <dbReference type="Proteomes" id="UP000295781"/>
    </source>
</evidence>
<evidence type="ECO:0000259" key="7">
    <source>
        <dbReference type="Pfam" id="PF01171"/>
    </source>
</evidence>
<dbReference type="InterPro" id="IPR011063">
    <property type="entry name" value="TilS/TtcA_N"/>
</dbReference>
<accession>A0A4P2Q9L9</accession>